<protein>
    <submittedName>
        <fullName evidence="1">Uncharacterized protein</fullName>
    </submittedName>
</protein>
<dbReference type="InterPro" id="IPR053164">
    <property type="entry name" value="IS1016-like_transposase"/>
</dbReference>
<evidence type="ECO:0000313" key="2">
    <source>
        <dbReference type="Proteomes" id="UP000005239"/>
    </source>
</evidence>
<accession>A0A8R1V4B4</accession>
<dbReference type="PANTHER" id="PTHR47163:SF3">
    <property type="entry name" value="PROTEIN CBG18017"/>
    <property type="match status" value="1"/>
</dbReference>
<reference evidence="1" key="2">
    <citation type="submission" date="2022-06" db="UniProtKB">
        <authorList>
            <consortium name="EnsemblMetazoa"/>
        </authorList>
    </citation>
    <scope>IDENTIFICATION</scope>
    <source>
        <strain evidence="1">PS312</strain>
    </source>
</reference>
<sequence length="248" mass="26388">MLTRNQVWVFGMIERGSNKAAMHIVKAHLQQQYDHGVVNDKADFVDPSTLRIHTHSIESPFAPGVTIILDGSHSVHENVFHVPGGQAKVVGPVGSGVLFEVDSQLNDAAAAVTVSEVAMEPKAYTERRDGASPLLGGSTSQAAMHIVKAHLQQQYDHGVVNDKADFVDPSTLRIHTHSIESPFAPGVTIILDGSHSVHENVFHVPGGQAKVVGPVGSGVLFEVDSQLNDAAAAVTVSEVAMEPKAYTE</sequence>
<name>A0A2A6BHE4_PRIPA</name>
<reference evidence="2" key="1">
    <citation type="journal article" date="2008" name="Nat. Genet.">
        <title>The Pristionchus pacificus genome provides a unique perspective on nematode lifestyle and parasitism.</title>
        <authorList>
            <person name="Dieterich C."/>
            <person name="Clifton S.W."/>
            <person name="Schuster L.N."/>
            <person name="Chinwalla A."/>
            <person name="Delehaunty K."/>
            <person name="Dinkelacker I."/>
            <person name="Fulton L."/>
            <person name="Fulton R."/>
            <person name="Godfrey J."/>
            <person name="Minx P."/>
            <person name="Mitreva M."/>
            <person name="Roeseler W."/>
            <person name="Tian H."/>
            <person name="Witte H."/>
            <person name="Yang S.P."/>
            <person name="Wilson R.K."/>
            <person name="Sommer R.J."/>
        </authorList>
    </citation>
    <scope>NUCLEOTIDE SEQUENCE [LARGE SCALE GENOMIC DNA]</scope>
    <source>
        <strain evidence="2">PS312</strain>
    </source>
</reference>
<dbReference type="EnsemblMetazoa" id="PPA46177.1">
    <property type="protein sequence ID" value="PPA46177.1"/>
    <property type="gene ID" value="WBGene00284546"/>
</dbReference>
<proteinExistence type="predicted"/>
<dbReference type="Proteomes" id="UP000005239">
    <property type="component" value="Unassembled WGS sequence"/>
</dbReference>
<dbReference type="AlphaFoldDB" id="A0A2A6BHE4"/>
<keyword evidence="2" id="KW-1185">Reference proteome</keyword>
<evidence type="ECO:0000313" key="1">
    <source>
        <dbReference type="EnsemblMetazoa" id="PPA46177.1"/>
    </source>
</evidence>
<dbReference type="PANTHER" id="PTHR47163">
    <property type="entry name" value="DDE_TNP_IS1595 DOMAIN-CONTAINING PROTEIN"/>
    <property type="match status" value="1"/>
</dbReference>
<accession>A0A2A6BHE4</accession>
<organism evidence="1 2">
    <name type="scientific">Pristionchus pacificus</name>
    <name type="common">Parasitic nematode worm</name>
    <dbReference type="NCBI Taxonomy" id="54126"/>
    <lineage>
        <taxon>Eukaryota</taxon>
        <taxon>Metazoa</taxon>
        <taxon>Ecdysozoa</taxon>
        <taxon>Nematoda</taxon>
        <taxon>Chromadorea</taxon>
        <taxon>Rhabditida</taxon>
        <taxon>Rhabditina</taxon>
        <taxon>Diplogasteromorpha</taxon>
        <taxon>Diplogasteroidea</taxon>
        <taxon>Neodiplogasteridae</taxon>
        <taxon>Pristionchus</taxon>
    </lineage>
</organism>
<gene>
    <name evidence="1" type="primary">WBGene00284546</name>
</gene>